<dbReference type="Gene3D" id="3.40.50.1980">
    <property type="entry name" value="Nitrogenase molybdenum iron protein domain"/>
    <property type="match status" value="2"/>
</dbReference>
<dbReference type="PRINTS" id="PR00691">
    <property type="entry name" value="ADHESINB"/>
</dbReference>
<dbReference type="PROSITE" id="PS51257">
    <property type="entry name" value="PROKAR_LIPOPROTEIN"/>
    <property type="match status" value="1"/>
</dbReference>
<evidence type="ECO:0008006" key="8">
    <source>
        <dbReference type="Google" id="ProtNLM"/>
    </source>
</evidence>
<dbReference type="GO" id="GO:0030001">
    <property type="term" value="P:metal ion transport"/>
    <property type="evidence" value="ECO:0007669"/>
    <property type="project" value="InterPro"/>
</dbReference>
<dbReference type="GO" id="GO:0046872">
    <property type="term" value="F:metal ion binding"/>
    <property type="evidence" value="ECO:0007669"/>
    <property type="project" value="InterPro"/>
</dbReference>
<evidence type="ECO:0000256" key="3">
    <source>
        <dbReference type="ARBA" id="ARBA00022729"/>
    </source>
</evidence>
<evidence type="ECO:0000313" key="6">
    <source>
        <dbReference type="EMBL" id="ORA26031.1"/>
    </source>
</evidence>
<dbReference type="InterPro" id="IPR050492">
    <property type="entry name" value="Bact_metal-bind_prot9"/>
</dbReference>
<evidence type="ECO:0000256" key="5">
    <source>
        <dbReference type="SAM" id="SignalP"/>
    </source>
</evidence>
<sequence length="316" mass="33085">MATRGLAAILTAALLCSAVACSSGSGSDSEHAVPQQVKPVIVTNFYPVQWLAMALTGGDAEVVSLTPEGTEPHDLAVDANGQKALGRADVVLYLGADFQPDVQRAIAQLGPDVTTLDLLTAPGVELLTAGNIGKEALAGNKDPHVWLSPAEMIAMADAAAAAIISGAPQLRGRVDAALPQVQQSLRGLDSDYKHGLTRCATPVLVTSHAAFGYLAHEYGLEQVPIAGVSPEDEPDPQTLRSIAEVARQRHVTTVFFEDALPKNLSQTVADEIGAQVSLLSALEFDPRGSLGPDQDYLTVMRANLDRLEKGLQCAGP</sequence>
<dbReference type="InterPro" id="IPR006129">
    <property type="entry name" value="AdhesinB"/>
</dbReference>
<dbReference type="RefSeq" id="WP_083169474.1">
    <property type="nucleotide sequence ID" value="NZ_MVHF01000051.1"/>
</dbReference>
<dbReference type="PANTHER" id="PTHR42953">
    <property type="entry name" value="HIGH-AFFINITY ZINC UPTAKE SYSTEM PROTEIN ZNUA-RELATED"/>
    <property type="match status" value="1"/>
</dbReference>
<keyword evidence="7" id="KW-1185">Reference proteome</keyword>
<comment type="similarity">
    <text evidence="1 4">Belongs to the bacterial solute-binding protein 9 family.</text>
</comment>
<keyword evidence="2 4" id="KW-0813">Transport</keyword>
<feature type="chain" id="PRO_5039297576" description="Zinc ABC transporter substrate-binding protein" evidence="5">
    <location>
        <begin position="23"/>
        <end position="316"/>
    </location>
</feature>
<dbReference type="Proteomes" id="UP000192448">
    <property type="component" value="Unassembled WGS sequence"/>
</dbReference>
<dbReference type="GO" id="GO:0007155">
    <property type="term" value="P:cell adhesion"/>
    <property type="evidence" value="ECO:0007669"/>
    <property type="project" value="InterPro"/>
</dbReference>
<dbReference type="AlphaFoldDB" id="A0A1X0A7H4"/>
<dbReference type="PRINTS" id="PR00690">
    <property type="entry name" value="ADHESNFAMILY"/>
</dbReference>
<gene>
    <name evidence="6" type="ORF">BST13_32435</name>
</gene>
<evidence type="ECO:0000256" key="4">
    <source>
        <dbReference type="RuleBase" id="RU003512"/>
    </source>
</evidence>
<dbReference type="Pfam" id="PF01297">
    <property type="entry name" value="ZnuA"/>
    <property type="match status" value="1"/>
</dbReference>
<comment type="caution">
    <text evidence="6">The sequence shown here is derived from an EMBL/GenBank/DDBJ whole genome shotgun (WGS) entry which is preliminary data.</text>
</comment>
<evidence type="ECO:0000313" key="7">
    <source>
        <dbReference type="Proteomes" id="UP000192448"/>
    </source>
</evidence>
<name>A0A1X0A7H4_9MYCO</name>
<dbReference type="InterPro" id="IPR006127">
    <property type="entry name" value="ZnuA-like"/>
</dbReference>
<organism evidence="6 7">
    <name type="scientific">Mycobacterium aquaticum</name>
    <dbReference type="NCBI Taxonomy" id="1927124"/>
    <lineage>
        <taxon>Bacteria</taxon>
        <taxon>Bacillati</taxon>
        <taxon>Actinomycetota</taxon>
        <taxon>Actinomycetes</taxon>
        <taxon>Mycobacteriales</taxon>
        <taxon>Mycobacteriaceae</taxon>
        <taxon>Mycobacterium</taxon>
    </lineage>
</organism>
<feature type="signal peptide" evidence="5">
    <location>
        <begin position="1"/>
        <end position="22"/>
    </location>
</feature>
<protein>
    <recommendedName>
        <fullName evidence="8">Zinc ABC transporter substrate-binding protein</fullName>
    </recommendedName>
</protein>
<dbReference type="InterPro" id="IPR006128">
    <property type="entry name" value="Lipoprotein_PsaA-like"/>
</dbReference>
<dbReference type="OrthoDB" id="9810636at2"/>
<accession>A0A1X0A7H4</accession>
<evidence type="ECO:0000256" key="2">
    <source>
        <dbReference type="ARBA" id="ARBA00022448"/>
    </source>
</evidence>
<dbReference type="EMBL" id="MVHF01000051">
    <property type="protein sequence ID" value="ORA26031.1"/>
    <property type="molecule type" value="Genomic_DNA"/>
</dbReference>
<evidence type="ECO:0000256" key="1">
    <source>
        <dbReference type="ARBA" id="ARBA00011028"/>
    </source>
</evidence>
<keyword evidence="3 5" id="KW-0732">Signal</keyword>
<dbReference type="PANTHER" id="PTHR42953:SF3">
    <property type="entry name" value="HIGH-AFFINITY ZINC UPTAKE SYSTEM PROTEIN ZNUA"/>
    <property type="match status" value="1"/>
</dbReference>
<dbReference type="SUPFAM" id="SSF53807">
    <property type="entry name" value="Helical backbone' metal receptor"/>
    <property type="match status" value="1"/>
</dbReference>
<dbReference type="STRING" id="1927124.BST13_32435"/>
<reference evidence="6 7" key="1">
    <citation type="submission" date="2017-02" db="EMBL/GenBank/DDBJ databases">
        <title>The new phylogeny of genus Mycobacterium.</title>
        <authorList>
            <person name="Tortoli E."/>
            <person name="Trovato A."/>
            <person name="Cirillo D.M."/>
        </authorList>
    </citation>
    <scope>NUCLEOTIDE SEQUENCE [LARGE SCALE GENOMIC DNA]</scope>
    <source>
        <strain evidence="6 7">RW6</strain>
    </source>
</reference>
<proteinExistence type="inferred from homology"/>